<evidence type="ECO:0000256" key="3">
    <source>
        <dbReference type="ARBA" id="ARBA00022692"/>
    </source>
</evidence>
<evidence type="ECO:0000256" key="2">
    <source>
        <dbReference type="ARBA" id="ARBA00022475"/>
    </source>
</evidence>
<keyword evidence="3 8" id="KW-0812">Transmembrane</keyword>
<comment type="similarity">
    <text evidence="6">Belongs to the ABC-4 integral membrane protein family.</text>
</comment>
<evidence type="ECO:0000256" key="5">
    <source>
        <dbReference type="ARBA" id="ARBA00023136"/>
    </source>
</evidence>
<reference evidence="11 12" key="2">
    <citation type="submission" date="2017-09" db="EMBL/GenBank/DDBJ databases">
        <authorList>
            <person name="Lee N."/>
            <person name="Cho B.-K."/>
        </authorList>
    </citation>
    <scope>NUCLEOTIDE SEQUENCE [LARGE SCALE GENOMIC DNA]</scope>
    <source>
        <strain evidence="11 12">ATCC 27467</strain>
    </source>
</reference>
<keyword evidence="4 8" id="KW-1133">Transmembrane helix</keyword>
<dbReference type="InterPro" id="IPR003838">
    <property type="entry name" value="ABC3_permease_C"/>
</dbReference>
<feature type="transmembrane region" description="Helical" evidence="8">
    <location>
        <begin position="926"/>
        <end position="945"/>
    </location>
</feature>
<feature type="region of interest" description="Disordered" evidence="7">
    <location>
        <begin position="73"/>
        <end position="108"/>
    </location>
</feature>
<reference evidence="10" key="1">
    <citation type="journal article" date="2014" name="Int. J. Syst. Evol. Microbiol.">
        <title>Complete genome sequence of Corynebacterium casei LMG S-19264T (=DSM 44701T), isolated from a smear-ripened cheese.</title>
        <authorList>
            <consortium name="US DOE Joint Genome Institute (JGI-PGF)"/>
            <person name="Walter F."/>
            <person name="Albersmeier A."/>
            <person name="Kalinowski J."/>
            <person name="Ruckert C."/>
        </authorList>
    </citation>
    <scope>NUCLEOTIDE SEQUENCE</scope>
    <source>
        <strain evidence="10">JCM 4834</strain>
    </source>
</reference>
<dbReference type="Proteomes" id="UP000634660">
    <property type="component" value="Unassembled WGS sequence"/>
</dbReference>
<feature type="transmembrane region" description="Helical" evidence="8">
    <location>
        <begin position="444"/>
        <end position="462"/>
    </location>
</feature>
<keyword evidence="12" id="KW-1185">Reference proteome</keyword>
<feature type="transmembrane region" description="Helical" evidence="8">
    <location>
        <begin position="814"/>
        <end position="838"/>
    </location>
</feature>
<dbReference type="GO" id="GO:0022857">
    <property type="term" value="F:transmembrane transporter activity"/>
    <property type="evidence" value="ECO:0007669"/>
    <property type="project" value="TreeGrafter"/>
</dbReference>
<feature type="transmembrane region" description="Helical" evidence="8">
    <location>
        <begin position="399"/>
        <end position="423"/>
    </location>
</feature>
<dbReference type="EMBL" id="CP023701">
    <property type="protein sequence ID" value="QEU79713.1"/>
    <property type="molecule type" value="Genomic_DNA"/>
</dbReference>
<proteinExistence type="inferred from homology"/>
<reference evidence="10" key="3">
    <citation type="submission" date="2020-09" db="EMBL/GenBank/DDBJ databases">
        <authorList>
            <person name="Sun Q."/>
            <person name="Ohkuma M."/>
        </authorList>
    </citation>
    <scope>NUCLEOTIDE SEQUENCE</scope>
    <source>
        <strain evidence="10">JCM 4834</strain>
    </source>
</reference>
<name>A0A5P2UKQ6_9ACTN</name>
<feature type="transmembrane region" description="Helical" evidence="8">
    <location>
        <begin position="482"/>
        <end position="499"/>
    </location>
</feature>
<sequence length="958" mass="98562">MISWYHSWIAAIRIARRDAWRAKGRSALVLAMIALPILGVSAADLTLRSADLSAAQELDRQIGSSAAKLSAAHVGGPVHQHPDGSNYEPVGGYDDFTPQGRSTTDGTPDPVLAALPAGAEAVRDSQAYAKVRTAHGLLDTQLRELDTHSPLVRGMITLDRGRLPAAAGEVIATNAFLEQSGLFVGSRVTPRGAPAPYRIVGAYELPSELGKAEIIAPPGSLLAPLSTAIRATGGIDLRAQDTYLVAVGGDGFTWNMVKEANAKGVLVVSRAVVLDPPADSDVPFFSRNPDHANASDSARTEEAAIVVTVVGLAMLEICLLAGPAFAVGARRSRRQLGLVGANGGDRRHIRAIVLSGGLVIGAASAVVGTALGIVLTIVLRPVLEDQLGVRFGGFDFRPLELAGIALLAVVTGLLAAIVPAVTASRQTVLASLTGRRGVRRANRVLPFIGLTAVAAGAAIALYGTSARAGSTVVAGGSALAELGIVALTPTLVGLFGRLGRWLPLSPRLALRDAVRNRGRTAPAVAAVLAAVAGTVAVATYEHSRDVQMRHEYVADLPHGAGALGAESSAYKEVPALRQALAKHLPLARQADVERIVVGKPSCEAYSTEPGCGKAEPLTPKDQRCPLYEAENGLASFTPDEARKLRRDWRCAPDENGGGGGGGAAYSAYGTVVADAKLLGVLAVADPGAASALASGTPVSFDKRLVKDGKVTLRVVTDMAAADAAQMRREDPPGQDKVLPVHQVPDGVEGWGIQLVLPPAAAEAAGLATVPSGTFFSLDGAATGEQRQRLDAEIDRLGVQADVRIEAGYQSTDNLGLLALTVFAGLVTIGAAGIATGLAQADAEADLKTLAAVGAAPRVRRTLSGFQCGVVALMGVVLGSAAGILPAVGLRLVQLREQEHLLSVGEEMGYGPLDAVPYVPIAVPWETLAGLLVVVPLGAALLAALVTRSSGALARRAAG</sequence>
<feature type="domain" description="ABC3 transporter permease C-terminal" evidence="9">
    <location>
        <begin position="324"/>
        <end position="426"/>
    </location>
</feature>
<evidence type="ECO:0000313" key="11">
    <source>
        <dbReference type="EMBL" id="QEU79713.1"/>
    </source>
</evidence>
<dbReference type="EMBL" id="BMVX01000010">
    <property type="protein sequence ID" value="GGZ67691.1"/>
    <property type="molecule type" value="Genomic_DNA"/>
</dbReference>
<feature type="transmembrane region" description="Helical" evidence="8">
    <location>
        <begin position="349"/>
        <end position="379"/>
    </location>
</feature>
<dbReference type="AlphaFoldDB" id="A0A5P2UKQ6"/>
<dbReference type="GO" id="GO:0005886">
    <property type="term" value="C:plasma membrane"/>
    <property type="evidence" value="ECO:0007669"/>
    <property type="project" value="UniProtKB-SubCell"/>
</dbReference>
<gene>
    <name evidence="11" type="ORF">CP968_16465</name>
    <name evidence="10" type="ORF">GCM10010371_29510</name>
</gene>
<protein>
    <submittedName>
        <fullName evidence="11">ABC transporter permease</fullName>
    </submittedName>
</protein>
<evidence type="ECO:0000256" key="1">
    <source>
        <dbReference type="ARBA" id="ARBA00004651"/>
    </source>
</evidence>
<feature type="transmembrane region" description="Helical" evidence="8">
    <location>
        <begin position="303"/>
        <end position="328"/>
    </location>
</feature>
<comment type="subcellular location">
    <subcellularLocation>
        <location evidence="1">Cell membrane</location>
        <topology evidence="1">Multi-pass membrane protein</topology>
    </subcellularLocation>
</comment>
<evidence type="ECO:0000259" key="9">
    <source>
        <dbReference type="Pfam" id="PF02687"/>
    </source>
</evidence>
<evidence type="ECO:0000256" key="4">
    <source>
        <dbReference type="ARBA" id="ARBA00022989"/>
    </source>
</evidence>
<evidence type="ECO:0000313" key="10">
    <source>
        <dbReference type="EMBL" id="GGZ67691.1"/>
    </source>
</evidence>
<dbReference type="OrthoDB" id="3405625at2"/>
<evidence type="ECO:0000313" key="12">
    <source>
        <dbReference type="Proteomes" id="UP000326831"/>
    </source>
</evidence>
<dbReference type="RefSeq" id="WP_150518727.1">
    <property type="nucleotide sequence ID" value="NZ_BMVX01000010.1"/>
</dbReference>
<dbReference type="InterPro" id="IPR050250">
    <property type="entry name" value="Macrolide_Exporter_MacB"/>
</dbReference>
<dbReference type="PANTHER" id="PTHR30572:SF4">
    <property type="entry name" value="ABC TRANSPORTER PERMEASE YTRF"/>
    <property type="match status" value="1"/>
</dbReference>
<dbReference type="Pfam" id="PF02687">
    <property type="entry name" value="FtsX"/>
    <property type="match status" value="1"/>
</dbReference>
<feature type="transmembrane region" description="Helical" evidence="8">
    <location>
        <begin position="520"/>
        <end position="540"/>
    </location>
</feature>
<dbReference type="PANTHER" id="PTHR30572">
    <property type="entry name" value="MEMBRANE COMPONENT OF TRANSPORTER-RELATED"/>
    <property type="match status" value="1"/>
</dbReference>
<evidence type="ECO:0000256" key="7">
    <source>
        <dbReference type="SAM" id="MobiDB-lite"/>
    </source>
</evidence>
<organism evidence="11 12">
    <name type="scientific">Streptomyces subrutilus</name>
    <dbReference type="NCBI Taxonomy" id="36818"/>
    <lineage>
        <taxon>Bacteria</taxon>
        <taxon>Bacillati</taxon>
        <taxon>Actinomycetota</taxon>
        <taxon>Actinomycetes</taxon>
        <taxon>Kitasatosporales</taxon>
        <taxon>Streptomycetaceae</taxon>
        <taxon>Streptomyces</taxon>
    </lineage>
</organism>
<evidence type="ECO:0000256" key="8">
    <source>
        <dbReference type="SAM" id="Phobius"/>
    </source>
</evidence>
<feature type="transmembrane region" description="Helical" evidence="8">
    <location>
        <begin position="867"/>
        <end position="892"/>
    </location>
</feature>
<accession>A0A5P2UKQ6</accession>
<keyword evidence="5 8" id="KW-0472">Membrane</keyword>
<evidence type="ECO:0000256" key="6">
    <source>
        <dbReference type="ARBA" id="ARBA00038076"/>
    </source>
</evidence>
<dbReference type="KEGG" id="ssub:CP968_16465"/>
<dbReference type="Proteomes" id="UP000326831">
    <property type="component" value="Chromosome"/>
</dbReference>
<keyword evidence="2" id="KW-1003">Cell membrane</keyword>